<dbReference type="InterPro" id="IPR001781">
    <property type="entry name" value="Znf_LIM"/>
</dbReference>
<dbReference type="FunFam" id="2.10.110.10:FF:000110">
    <property type="entry name" value="Nebulin related anchoring protein"/>
    <property type="match status" value="1"/>
</dbReference>
<dbReference type="SUPFAM" id="SSF57716">
    <property type="entry name" value="Glucocorticoid receptor-like (DNA-binding domain)"/>
    <property type="match status" value="1"/>
</dbReference>
<evidence type="ECO:0000256" key="6">
    <source>
        <dbReference type="ARBA" id="ARBA00022553"/>
    </source>
</evidence>
<dbReference type="GO" id="GO:0005856">
    <property type="term" value="C:cytoskeleton"/>
    <property type="evidence" value="ECO:0007669"/>
    <property type="project" value="UniProtKB-SubCell"/>
</dbReference>
<dbReference type="PANTHER" id="PTHR46218:SF2">
    <property type="entry name" value="LIM AND SH3 DOMAIN PROTEIN 1"/>
    <property type="match status" value="1"/>
</dbReference>
<evidence type="ECO:0000256" key="3">
    <source>
        <dbReference type="ARBA" id="ARBA00020662"/>
    </source>
</evidence>
<keyword evidence="10" id="KW-0007">Acetylation</keyword>
<keyword evidence="14" id="KW-0206">Cytoskeleton</keyword>
<keyword evidence="9 16" id="KW-0862">Zinc</keyword>
<evidence type="ECO:0000256" key="2">
    <source>
        <dbReference type="ARBA" id="ARBA00004544"/>
    </source>
</evidence>
<reference evidence="18" key="3">
    <citation type="submission" date="2025-09" db="UniProtKB">
        <authorList>
            <consortium name="Ensembl"/>
        </authorList>
    </citation>
    <scope>IDENTIFICATION</scope>
</reference>
<gene>
    <name evidence="18" type="primary">NRAP</name>
</gene>
<keyword evidence="5" id="KW-0963">Cytoplasm</keyword>
<comment type="subcellular location">
    <subcellularLocation>
        <location evidence="2">Cytoplasm</location>
        <location evidence="2">Cell cortex</location>
    </subcellularLocation>
    <subcellularLocation>
        <location evidence="1">Cytoplasm</location>
        <location evidence="1">Cytoskeleton</location>
    </subcellularLocation>
</comment>
<dbReference type="GO" id="GO:0051015">
    <property type="term" value="F:actin filament binding"/>
    <property type="evidence" value="ECO:0007669"/>
    <property type="project" value="TreeGrafter"/>
</dbReference>
<dbReference type="PROSITE" id="PS50023">
    <property type="entry name" value="LIM_DOMAIN_2"/>
    <property type="match status" value="1"/>
</dbReference>
<dbReference type="AlphaFoldDB" id="A0AAR2JZB6"/>
<evidence type="ECO:0000256" key="10">
    <source>
        <dbReference type="ARBA" id="ARBA00022990"/>
    </source>
</evidence>
<evidence type="ECO:0000256" key="1">
    <source>
        <dbReference type="ARBA" id="ARBA00004245"/>
    </source>
</evidence>
<keyword evidence="4" id="KW-0813">Transport</keyword>
<dbReference type="GeneTree" id="ENSGT00940000158418"/>
<keyword evidence="11 16" id="KW-0440">LIM domain</keyword>
<evidence type="ECO:0000256" key="7">
    <source>
        <dbReference type="ARBA" id="ARBA00022723"/>
    </source>
</evidence>
<evidence type="ECO:0000256" key="9">
    <source>
        <dbReference type="ARBA" id="ARBA00022833"/>
    </source>
</evidence>
<dbReference type="Ensembl" id="ENSPNAT00000075982.1">
    <property type="protein sequence ID" value="ENSPNAP00000055544.1"/>
    <property type="gene ID" value="ENSPNAG00000028819.2"/>
</dbReference>
<dbReference type="GO" id="GO:0006811">
    <property type="term" value="P:monoatomic ion transport"/>
    <property type="evidence" value="ECO:0007669"/>
    <property type="project" value="UniProtKB-KW"/>
</dbReference>
<evidence type="ECO:0000256" key="16">
    <source>
        <dbReference type="PROSITE-ProRule" id="PRU00125"/>
    </source>
</evidence>
<dbReference type="GO" id="GO:0005938">
    <property type="term" value="C:cell cortex"/>
    <property type="evidence" value="ECO:0007669"/>
    <property type="project" value="UniProtKB-SubCell"/>
</dbReference>
<name>A0AAR2JZB6_PYGNA</name>
<evidence type="ECO:0000256" key="15">
    <source>
        <dbReference type="ARBA" id="ARBA00025477"/>
    </source>
</evidence>
<protein>
    <recommendedName>
        <fullName evidence="3">LIM and SH3 domain protein 1</fullName>
    </recommendedName>
</protein>
<keyword evidence="8" id="KW-0677">Repeat</keyword>
<keyword evidence="12" id="KW-0406">Ion transport</keyword>
<dbReference type="PROSITE" id="PS00478">
    <property type="entry name" value="LIM_DOMAIN_1"/>
    <property type="match status" value="1"/>
</dbReference>
<keyword evidence="6" id="KW-0597">Phosphoprotein</keyword>
<evidence type="ECO:0000256" key="5">
    <source>
        <dbReference type="ARBA" id="ARBA00022490"/>
    </source>
</evidence>
<keyword evidence="13" id="KW-0009">Actin-binding</keyword>
<reference evidence="18" key="2">
    <citation type="submission" date="2025-08" db="UniProtKB">
        <authorList>
            <consortium name="Ensembl"/>
        </authorList>
    </citation>
    <scope>IDENTIFICATION</scope>
</reference>
<dbReference type="InterPro" id="IPR051759">
    <property type="entry name" value="LIM-SH3_domain_protein"/>
</dbReference>
<organism evidence="18 19">
    <name type="scientific">Pygocentrus nattereri</name>
    <name type="common">Red-bellied piranha</name>
    <dbReference type="NCBI Taxonomy" id="42514"/>
    <lineage>
        <taxon>Eukaryota</taxon>
        <taxon>Metazoa</taxon>
        <taxon>Chordata</taxon>
        <taxon>Craniata</taxon>
        <taxon>Vertebrata</taxon>
        <taxon>Euteleostomi</taxon>
        <taxon>Actinopterygii</taxon>
        <taxon>Neopterygii</taxon>
        <taxon>Teleostei</taxon>
        <taxon>Ostariophysi</taxon>
        <taxon>Characiformes</taxon>
        <taxon>Characoidei</taxon>
        <taxon>Pygocentrus</taxon>
    </lineage>
</organism>
<dbReference type="GO" id="GO:0005925">
    <property type="term" value="C:focal adhesion"/>
    <property type="evidence" value="ECO:0007669"/>
    <property type="project" value="TreeGrafter"/>
</dbReference>
<dbReference type="SMART" id="SM00132">
    <property type="entry name" value="LIM"/>
    <property type="match status" value="1"/>
</dbReference>
<reference evidence="18 19" key="1">
    <citation type="submission" date="2020-10" db="EMBL/GenBank/DDBJ databases">
        <title>Pygocentrus nattereri (red-bellied piranha) genome, fPygNat1, primary haplotype.</title>
        <authorList>
            <person name="Myers G."/>
            <person name="Meyer A."/>
            <person name="Karagic N."/>
            <person name="Pippel M."/>
            <person name="Winkler S."/>
            <person name="Tracey A."/>
            <person name="Wood J."/>
            <person name="Formenti G."/>
            <person name="Howe K."/>
            <person name="Fedrigo O."/>
            <person name="Jarvis E.D."/>
        </authorList>
    </citation>
    <scope>NUCLEOTIDE SEQUENCE [LARGE SCALE GENOMIC DNA]</scope>
</reference>
<evidence type="ECO:0000256" key="4">
    <source>
        <dbReference type="ARBA" id="ARBA00022448"/>
    </source>
</evidence>
<feature type="domain" description="LIM zinc-binding" evidence="17">
    <location>
        <begin position="4"/>
        <end position="64"/>
    </location>
</feature>
<dbReference type="Gene3D" id="2.10.110.10">
    <property type="entry name" value="Cysteine Rich Protein"/>
    <property type="match status" value="1"/>
</dbReference>
<dbReference type="PANTHER" id="PTHR46218">
    <property type="entry name" value="LASP"/>
    <property type="match status" value="1"/>
</dbReference>
<evidence type="ECO:0000313" key="19">
    <source>
        <dbReference type="Proteomes" id="UP001501920"/>
    </source>
</evidence>
<sequence>MNIQNCARCGFVVYPAEKINLIGQNWHKACFHCEVCKMVLTANNFVSHQKRPYCQVHNPRNNSFTSVYETPVNINAKKQAQAVSEVMSFQRPCNYVHLFLSLFYGRIVKLFLGEL</sequence>
<dbReference type="Proteomes" id="UP001501920">
    <property type="component" value="Chromosome 13"/>
</dbReference>
<dbReference type="CDD" id="cd09446">
    <property type="entry name" value="LIM_N_RAP"/>
    <property type="match status" value="1"/>
</dbReference>
<accession>A0AAR2JZB6</accession>
<evidence type="ECO:0000256" key="14">
    <source>
        <dbReference type="ARBA" id="ARBA00023212"/>
    </source>
</evidence>
<dbReference type="GO" id="GO:0046872">
    <property type="term" value="F:metal ion binding"/>
    <property type="evidence" value="ECO:0007669"/>
    <property type="project" value="UniProtKB-KW"/>
</dbReference>
<proteinExistence type="predicted"/>
<keyword evidence="7 16" id="KW-0479">Metal-binding</keyword>
<evidence type="ECO:0000256" key="8">
    <source>
        <dbReference type="ARBA" id="ARBA00022737"/>
    </source>
</evidence>
<evidence type="ECO:0000256" key="13">
    <source>
        <dbReference type="ARBA" id="ARBA00023203"/>
    </source>
</evidence>
<evidence type="ECO:0000256" key="11">
    <source>
        <dbReference type="ARBA" id="ARBA00023038"/>
    </source>
</evidence>
<keyword evidence="19" id="KW-1185">Reference proteome</keyword>
<evidence type="ECO:0000259" key="17">
    <source>
        <dbReference type="PROSITE" id="PS50023"/>
    </source>
</evidence>
<evidence type="ECO:0000256" key="12">
    <source>
        <dbReference type="ARBA" id="ARBA00023065"/>
    </source>
</evidence>
<evidence type="ECO:0000313" key="18">
    <source>
        <dbReference type="Ensembl" id="ENSPNAP00000055544.1"/>
    </source>
</evidence>
<comment type="function">
    <text evidence="15">Plays an important role in the regulation of dynamic actin-based, cytoskeletal activities. Agonist-dependent changes in LASP1 phosphorylation may also serve to regulate actin-associated ion transport activities, not only in the parietal cell but also in certain other F-actin-rich secretory epithelial cell types.</text>
</comment>
<dbReference type="Pfam" id="PF00412">
    <property type="entry name" value="LIM"/>
    <property type="match status" value="1"/>
</dbReference>